<accession>A0A1Y1XS49</accession>
<dbReference type="EMBL" id="MCFE01000536">
    <property type="protein sequence ID" value="ORX88326.1"/>
    <property type="molecule type" value="Genomic_DNA"/>
</dbReference>
<dbReference type="PANTHER" id="PTHR13318">
    <property type="entry name" value="PARTNER OF PAIRED, ISOFORM B-RELATED"/>
    <property type="match status" value="1"/>
</dbReference>
<keyword evidence="2" id="KW-1185">Reference proteome</keyword>
<name>A0A1Y1XS49_9FUNG</name>
<dbReference type="Gene3D" id="3.80.10.10">
    <property type="entry name" value="Ribonuclease Inhibitor"/>
    <property type="match status" value="1"/>
</dbReference>
<evidence type="ECO:0008006" key="3">
    <source>
        <dbReference type="Google" id="ProtNLM"/>
    </source>
</evidence>
<reference evidence="1 2" key="1">
    <citation type="submission" date="2016-07" db="EMBL/GenBank/DDBJ databases">
        <title>Pervasive Adenine N6-methylation of Active Genes in Fungi.</title>
        <authorList>
            <consortium name="DOE Joint Genome Institute"/>
            <person name="Mondo S.J."/>
            <person name="Dannebaum R.O."/>
            <person name="Kuo R.C."/>
            <person name="Labutti K."/>
            <person name="Haridas S."/>
            <person name="Kuo A."/>
            <person name="Salamov A."/>
            <person name="Ahrendt S.R."/>
            <person name="Lipzen A."/>
            <person name="Sullivan W."/>
            <person name="Andreopoulos W.B."/>
            <person name="Clum A."/>
            <person name="Lindquist E."/>
            <person name="Daum C."/>
            <person name="Ramamoorthy G.K."/>
            <person name="Gryganskyi A."/>
            <person name="Culley D."/>
            <person name="Magnuson J.K."/>
            <person name="James T.Y."/>
            <person name="O'Malley M.A."/>
            <person name="Stajich J.E."/>
            <person name="Spatafora J.W."/>
            <person name="Visel A."/>
            <person name="Grigoriev I.V."/>
        </authorList>
    </citation>
    <scope>NUCLEOTIDE SEQUENCE [LARGE SCALE GENOMIC DNA]</scope>
    <source>
        <strain evidence="1 2">CBS 931.73</strain>
    </source>
</reference>
<dbReference type="PANTHER" id="PTHR13318:SF190">
    <property type="entry name" value="PARTNER OF PAIRED, ISOFORM B"/>
    <property type="match status" value="1"/>
</dbReference>
<gene>
    <name evidence="1" type="ORF">K493DRAFT_341357</name>
</gene>
<organism evidence="1 2">
    <name type="scientific">Basidiobolus meristosporus CBS 931.73</name>
    <dbReference type="NCBI Taxonomy" id="1314790"/>
    <lineage>
        <taxon>Eukaryota</taxon>
        <taxon>Fungi</taxon>
        <taxon>Fungi incertae sedis</taxon>
        <taxon>Zoopagomycota</taxon>
        <taxon>Entomophthoromycotina</taxon>
        <taxon>Basidiobolomycetes</taxon>
        <taxon>Basidiobolales</taxon>
        <taxon>Basidiobolaceae</taxon>
        <taxon>Basidiobolus</taxon>
    </lineage>
</organism>
<protein>
    <recommendedName>
        <fullName evidence="3">RNI-like protein</fullName>
    </recommendedName>
</protein>
<dbReference type="InParanoid" id="A0A1Y1XS49"/>
<evidence type="ECO:0000313" key="2">
    <source>
        <dbReference type="Proteomes" id="UP000193498"/>
    </source>
</evidence>
<dbReference type="InterPro" id="IPR032675">
    <property type="entry name" value="LRR_dom_sf"/>
</dbReference>
<sequence length="424" mass="48045">MNYSLVNFRIAKLCQTLINCVPPHSLKDLDQWDIIRETNSFTPLVDYLGYLRELDLIWLMSISWNTNSDLVNGTLDFCQFFISIEVAEILAKYLWITHGHRIRKLVLSRSIPLEQFLPLSTHTSLTTLDIELVSFKSLHAELINKACSNLKTLKIIATVVDDIAVAKVIAHQTPGSIRKLVIRSMESYSIHHTIDTLLEYHYKSITHLKLSMCILTLVEPQDKFLFNSALSKLSQFPNLISLKLAGWKLADDETMLTVAHSFHKLHKLRLENVPFTSNTIEAIVRAAGKNLLQSTILIDNQELGRVLPALGIHCPNIRYLDIQKMRYQSKHLLQCLKSCGSLKTLKLGTIESMDPMVADRVVCGIAHSLNELEHLYMGQSKISEASLHHLSTHPNLKCLRLNPFAYTFSPEKAQALLEGRVSMA</sequence>
<dbReference type="SUPFAM" id="SSF52047">
    <property type="entry name" value="RNI-like"/>
    <property type="match status" value="1"/>
</dbReference>
<evidence type="ECO:0000313" key="1">
    <source>
        <dbReference type="EMBL" id="ORX88326.1"/>
    </source>
</evidence>
<dbReference type="GO" id="GO:0019005">
    <property type="term" value="C:SCF ubiquitin ligase complex"/>
    <property type="evidence" value="ECO:0007669"/>
    <property type="project" value="TreeGrafter"/>
</dbReference>
<dbReference type="AlphaFoldDB" id="A0A1Y1XS49"/>
<dbReference type="GO" id="GO:0031146">
    <property type="term" value="P:SCF-dependent proteasomal ubiquitin-dependent protein catabolic process"/>
    <property type="evidence" value="ECO:0007669"/>
    <property type="project" value="TreeGrafter"/>
</dbReference>
<comment type="caution">
    <text evidence="1">The sequence shown here is derived from an EMBL/GenBank/DDBJ whole genome shotgun (WGS) entry which is preliminary data.</text>
</comment>
<dbReference type="Proteomes" id="UP000193498">
    <property type="component" value="Unassembled WGS sequence"/>
</dbReference>
<proteinExistence type="predicted"/>